<keyword evidence="1" id="KW-0808">Transferase</keyword>
<dbReference type="GO" id="GO:0010506">
    <property type="term" value="P:regulation of autophagy"/>
    <property type="evidence" value="ECO:0000318"/>
    <property type="project" value="GO_Central"/>
</dbReference>
<dbReference type="RefSeq" id="XP_001460768.1">
    <property type="nucleotide sequence ID" value="XM_001460731.1"/>
</dbReference>
<dbReference type="InterPro" id="IPR011009">
    <property type="entry name" value="Kinase-like_dom_sf"/>
</dbReference>
<dbReference type="FunFam" id="3.30.200.20:FF:000042">
    <property type="entry name" value="Aurora kinase A"/>
    <property type="match status" value="1"/>
</dbReference>
<dbReference type="OrthoDB" id="20524at2759"/>
<dbReference type="OMA" id="NDICLRW"/>
<dbReference type="GO" id="GO:0000045">
    <property type="term" value="P:autophagosome assembly"/>
    <property type="evidence" value="ECO:0000318"/>
    <property type="project" value="GO_Central"/>
</dbReference>
<proteinExistence type="inferred from homology"/>
<keyword evidence="9" id="KW-1185">Reference proteome</keyword>
<evidence type="ECO:0000313" key="8">
    <source>
        <dbReference type="EMBL" id="CAK93371.1"/>
    </source>
</evidence>
<dbReference type="GO" id="GO:0000407">
    <property type="term" value="C:phagophore assembly site"/>
    <property type="evidence" value="ECO:0000318"/>
    <property type="project" value="GO_Central"/>
</dbReference>
<evidence type="ECO:0000256" key="1">
    <source>
        <dbReference type="ARBA" id="ARBA00022679"/>
    </source>
</evidence>
<evidence type="ECO:0000259" key="7">
    <source>
        <dbReference type="PROSITE" id="PS50011"/>
    </source>
</evidence>
<reference evidence="8 9" key="1">
    <citation type="journal article" date="2006" name="Nature">
        <title>Global trends of whole-genome duplications revealed by the ciliate Paramecium tetraurelia.</title>
        <authorList>
            <consortium name="Genoscope"/>
            <person name="Aury J.-M."/>
            <person name="Jaillon O."/>
            <person name="Duret L."/>
            <person name="Noel B."/>
            <person name="Jubin C."/>
            <person name="Porcel B.M."/>
            <person name="Segurens B."/>
            <person name="Daubin V."/>
            <person name="Anthouard V."/>
            <person name="Aiach N."/>
            <person name="Arnaiz O."/>
            <person name="Billaut A."/>
            <person name="Beisson J."/>
            <person name="Blanc I."/>
            <person name="Bouhouche K."/>
            <person name="Camara F."/>
            <person name="Duharcourt S."/>
            <person name="Guigo R."/>
            <person name="Gogendeau D."/>
            <person name="Katinka M."/>
            <person name="Keller A.-M."/>
            <person name="Kissmehl R."/>
            <person name="Klotz C."/>
            <person name="Koll F."/>
            <person name="Le Moue A."/>
            <person name="Lepere C."/>
            <person name="Malinsky S."/>
            <person name="Nowacki M."/>
            <person name="Nowak J.K."/>
            <person name="Plattner H."/>
            <person name="Poulain J."/>
            <person name="Ruiz F."/>
            <person name="Serrano V."/>
            <person name="Zagulski M."/>
            <person name="Dessen P."/>
            <person name="Betermier M."/>
            <person name="Weissenbach J."/>
            <person name="Scarpelli C."/>
            <person name="Schachter V."/>
            <person name="Sperling L."/>
            <person name="Meyer E."/>
            <person name="Cohen J."/>
            <person name="Wincker P."/>
        </authorList>
    </citation>
    <scope>NUCLEOTIDE SEQUENCE [LARGE SCALE GENOMIC DNA]</scope>
    <source>
        <strain evidence="8 9">Stock d4-2</strain>
    </source>
</reference>
<comment type="similarity">
    <text evidence="6">Belongs to the protein kinase superfamily.</text>
</comment>
<evidence type="ECO:0000256" key="5">
    <source>
        <dbReference type="PROSITE-ProRule" id="PRU10141"/>
    </source>
</evidence>
<evidence type="ECO:0000256" key="6">
    <source>
        <dbReference type="RuleBase" id="RU000304"/>
    </source>
</evidence>
<dbReference type="HOGENOM" id="CLU_807671_0_0_1"/>
<keyword evidence="6" id="KW-0723">Serine/threonine-protein kinase</keyword>
<dbReference type="Gene3D" id="1.10.510.10">
    <property type="entry name" value="Transferase(Phosphotransferase) domain 1"/>
    <property type="match status" value="1"/>
</dbReference>
<dbReference type="GO" id="GO:0016020">
    <property type="term" value="C:membrane"/>
    <property type="evidence" value="ECO:0000318"/>
    <property type="project" value="GO_Central"/>
</dbReference>
<dbReference type="PANTHER" id="PTHR24348:SF22">
    <property type="entry name" value="NON-SPECIFIC SERINE_THREONINE PROTEIN KINASE"/>
    <property type="match status" value="1"/>
</dbReference>
<dbReference type="InParanoid" id="A0EDK4"/>
<dbReference type="SUPFAM" id="SSF56112">
    <property type="entry name" value="Protein kinase-like (PK-like)"/>
    <property type="match status" value="1"/>
</dbReference>
<dbReference type="GO" id="GO:0005829">
    <property type="term" value="C:cytosol"/>
    <property type="evidence" value="ECO:0000318"/>
    <property type="project" value="GO_Central"/>
</dbReference>
<dbReference type="FunFam" id="1.10.510.10:FF:001344">
    <property type="entry name" value="Uncharacterized protein"/>
    <property type="match status" value="1"/>
</dbReference>
<dbReference type="AlphaFoldDB" id="A0EDK4"/>
<sequence>MLEILLSPKNIQQHGKSSPKKIINDFEYHLEDCLGQGEYSSVFKGQDRRSGQEVAIKVIENSKLNSNFSRQMLSNEIESLKKLNSPYILQYINYIYTPNNQYIVTEYCNEGELRFVKNRSDQQLLRIFHQLLQALKELKSRNIIHRDIKPPNIMMHNCIPKLADFGFSVNINSLELQKSSFGTPLYMAPESLINDVYSFQSDIWSVGITMYELIYGNVPFYHGKESELKKIIQNYVNNPVLRIPQSIFIPLLKGMLDPNPKTRFTVEQLLSMISTDQNTQIISQSEFNFLSNFAQNLQHFETKVNDICLRWAILKILSTQFKMNPNAQSQINQQLISIQNSTNFYMIRDQKMIDLINSKSDACILFKLCYLEFVHLLRQILQQKVNCQQYKPIVQDILQCDSILSHLFQ</sequence>
<feature type="binding site" evidence="5">
    <location>
        <position position="57"/>
    </location>
    <ligand>
        <name>ATP</name>
        <dbReference type="ChEBI" id="CHEBI:30616"/>
    </ligand>
</feature>
<evidence type="ECO:0000256" key="2">
    <source>
        <dbReference type="ARBA" id="ARBA00022741"/>
    </source>
</evidence>
<protein>
    <recommendedName>
        <fullName evidence="7">Protein kinase domain-containing protein</fullName>
    </recommendedName>
</protein>
<evidence type="ECO:0000256" key="3">
    <source>
        <dbReference type="ARBA" id="ARBA00022777"/>
    </source>
</evidence>
<dbReference type="InterPro" id="IPR008271">
    <property type="entry name" value="Ser/Thr_kinase_AS"/>
</dbReference>
<dbReference type="GO" id="GO:0005776">
    <property type="term" value="C:autophagosome"/>
    <property type="evidence" value="ECO:0000318"/>
    <property type="project" value="GO_Central"/>
</dbReference>
<dbReference type="STRING" id="5888.A0EDK4"/>
<evidence type="ECO:0000313" key="9">
    <source>
        <dbReference type="Proteomes" id="UP000000600"/>
    </source>
</evidence>
<keyword evidence="2 5" id="KW-0547">Nucleotide-binding</keyword>
<keyword evidence="4 5" id="KW-0067">ATP-binding</keyword>
<dbReference type="Proteomes" id="UP000000600">
    <property type="component" value="Unassembled WGS sequence"/>
</dbReference>
<name>A0EDK4_PARTE</name>
<feature type="domain" description="Protein kinase" evidence="7">
    <location>
        <begin position="28"/>
        <end position="281"/>
    </location>
</feature>
<dbReference type="SMART" id="SM00220">
    <property type="entry name" value="S_TKc"/>
    <property type="match status" value="1"/>
</dbReference>
<dbReference type="InterPro" id="IPR000719">
    <property type="entry name" value="Prot_kinase_dom"/>
</dbReference>
<accession>A0EDK4</accession>
<dbReference type="GO" id="GO:0005524">
    <property type="term" value="F:ATP binding"/>
    <property type="evidence" value="ECO:0007669"/>
    <property type="project" value="UniProtKB-UniRule"/>
</dbReference>
<dbReference type="GO" id="GO:0005737">
    <property type="term" value="C:cytoplasm"/>
    <property type="evidence" value="ECO:0000318"/>
    <property type="project" value="GO_Central"/>
</dbReference>
<dbReference type="KEGG" id="ptm:GSPATT00025714001"/>
<dbReference type="PROSITE" id="PS00107">
    <property type="entry name" value="PROTEIN_KINASE_ATP"/>
    <property type="match status" value="1"/>
</dbReference>
<dbReference type="PROSITE" id="PS00108">
    <property type="entry name" value="PROTEIN_KINASE_ST"/>
    <property type="match status" value="1"/>
</dbReference>
<dbReference type="InterPro" id="IPR017441">
    <property type="entry name" value="Protein_kinase_ATP_BS"/>
</dbReference>
<organism evidence="8 9">
    <name type="scientific">Paramecium tetraurelia</name>
    <dbReference type="NCBI Taxonomy" id="5888"/>
    <lineage>
        <taxon>Eukaryota</taxon>
        <taxon>Sar</taxon>
        <taxon>Alveolata</taxon>
        <taxon>Ciliophora</taxon>
        <taxon>Intramacronucleata</taxon>
        <taxon>Oligohymenophorea</taxon>
        <taxon>Peniculida</taxon>
        <taxon>Parameciidae</taxon>
        <taxon>Paramecium</taxon>
    </lineage>
</organism>
<evidence type="ECO:0000256" key="4">
    <source>
        <dbReference type="ARBA" id="ARBA00022840"/>
    </source>
</evidence>
<gene>
    <name evidence="8" type="ORF">GSPATT00025714001</name>
</gene>
<keyword evidence="3" id="KW-0418">Kinase</keyword>
<dbReference type="GeneID" id="5046549"/>
<dbReference type="EMBL" id="CT868672">
    <property type="protein sequence ID" value="CAK93371.1"/>
    <property type="molecule type" value="Genomic_DNA"/>
</dbReference>
<dbReference type="Pfam" id="PF00069">
    <property type="entry name" value="Pkinase"/>
    <property type="match status" value="1"/>
</dbReference>
<dbReference type="InterPro" id="IPR045269">
    <property type="entry name" value="Atg1-like"/>
</dbReference>
<dbReference type="PANTHER" id="PTHR24348">
    <property type="entry name" value="SERINE/THREONINE-PROTEIN KINASE UNC-51-RELATED"/>
    <property type="match status" value="1"/>
</dbReference>
<dbReference type="GO" id="GO:0004674">
    <property type="term" value="F:protein serine/threonine kinase activity"/>
    <property type="evidence" value="ECO:0000318"/>
    <property type="project" value="GO_Central"/>
</dbReference>
<dbReference type="eggNOG" id="KOG0583">
    <property type="taxonomic scope" value="Eukaryota"/>
</dbReference>
<dbReference type="PROSITE" id="PS50011">
    <property type="entry name" value="PROTEIN_KINASE_DOM"/>
    <property type="match status" value="1"/>
</dbReference>